<dbReference type="KEGG" id="nso:NIASO_04345"/>
<protein>
    <submittedName>
        <fullName evidence="1">Uncharacterized protein</fullName>
    </submittedName>
</protein>
<proteinExistence type="predicted"/>
<dbReference type="OrthoDB" id="6198066at2"/>
<dbReference type="Pfam" id="PF19891">
    <property type="entry name" value="DUF6364"/>
    <property type="match status" value="1"/>
</dbReference>
<keyword evidence="2" id="KW-1185">Reference proteome</keyword>
<evidence type="ECO:0000313" key="2">
    <source>
        <dbReference type="Proteomes" id="UP000003586"/>
    </source>
</evidence>
<dbReference type="HOGENOM" id="CLU_168243_2_0_10"/>
<evidence type="ECO:0000313" key="1">
    <source>
        <dbReference type="EMBL" id="AHF14626.1"/>
    </source>
</evidence>
<dbReference type="InterPro" id="IPR045944">
    <property type="entry name" value="DUF6364"/>
</dbReference>
<dbReference type="STRING" id="929713.NIASO_04345"/>
<dbReference type="RefSeq" id="WP_008583294.1">
    <property type="nucleotide sequence ID" value="NZ_CP007035.1"/>
</dbReference>
<sequence>MDAKVTLSFNASVIEKAKAYAASEGLSLSRLVELLLQKVIATGQHSVNIEHIPIEEWVSVVAEGPAVYNTKSLSKSQKKDFYESRK</sequence>
<dbReference type="EMBL" id="CP007035">
    <property type="protein sequence ID" value="AHF14626.1"/>
    <property type="molecule type" value="Genomic_DNA"/>
</dbReference>
<organism evidence="1 2">
    <name type="scientific">Niabella soli DSM 19437</name>
    <dbReference type="NCBI Taxonomy" id="929713"/>
    <lineage>
        <taxon>Bacteria</taxon>
        <taxon>Pseudomonadati</taxon>
        <taxon>Bacteroidota</taxon>
        <taxon>Chitinophagia</taxon>
        <taxon>Chitinophagales</taxon>
        <taxon>Chitinophagaceae</taxon>
        <taxon>Niabella</taxon>
    </lineage>
</organism>
<name>W0EZU7_9BACT</name>
<gene>
    <name evidence="1" type="ORF">NIASO_04345</name>
</gene>
<dbReference type="Proteomes" id="UP000003586">
    <property type="component" value="Chromosome"/>
</dbReference>
<accession>W0EZU7</accession>
<dbReference type="AlphaFoldDB" id="W0EZU7"/>
<reference evidence="1 2" key="1">
    <citation type="submission" date="2013-12" db="EMBL/GenBank/DDBJ databases">
        <authorList>
            <consortium name="DOE Joint Genome Institute"/>
            <person name="Eisen J."/>
            <person name="Huntemann M."/>
            <person name="Han J."/>
            <person name="Chen A."/>
            <person name="Kyrpides N."/>
            <person name="Mavromatis K."/>
            <person name="Markowitz V."/>
            <person name="Palaniappan K."/>
            <person name="Ivanova N."/>
            <person name="Schaumberg A."/>
            <person name="Pati A."/>
            <person name="Liolios K."/>
            <person name="Nordberg H.P."/>
            <person name="Cantor M.N."/>
            <person name="Hua S.X."/>
            <person name="Woyke T."/>
        </authorList>
    </citation>
    <scope>NUCLEOTIDE SEQUENCE [LARGE SCALE GENOMIC DNA]</scope>
    <source>
        <strain evidence="2">DSM 19437</strain>
    </source>
</reference>